<comment type="catalytic activity">
    <reaction evidence="9">
        <text>2 reduced [2Fe-2S]-[ferredoxin] + NADP(+) + H(+) = 2 oxidized [2Fe-2S]-[ferredoxin] + NADPH</text>
        <dbReference type="Rhea" id="RHEA:20125"/>
        <dbReference type="Rhea" id="RHEA-COMP:10000"/>
        <dbReference type="Rhea" id="RHEA-COMP:10001"/>
        <dbReference type="ChEBI" id="CHEBI:15378"/>
        <dbReference type="ChEBI" id="CHEBI:33737"/>
        <dbReference type="ChEBI" id="CHEBI:33738"/>
        <dbReference type="ChEBI" id="CHEBI:57783"/>
        <dbReference type="ChEBI" id="CHEBI:58349"/>
        <dbReference type="EC" id="1.18.1.2"/>
    </reaction>
</comment>
<evidence type="ECO:0000256" key="8">
    <source>
        <dbReference type="ARBA" id="ARBA00023002"/>
    </source>
</evidence>
<dbReference type="Proteomes" id="UP000283255">
    <property type="component" value="Unassembled WGS sequence"/>
</dbReference>
<sequence>MADIPHGFIKGKVLSRTDWTDKLFSLQIAGQLKPYLAGQFAKLALPDEQGEWLRRAYSIVNSPGQSQHHQQTEYLVITDPAGQLSPRLQQLAVGDEVYLSETTAGFMTLEEVPPNVDDLWLLATGSAIGPFLAMLASPLAAQYQHLILVHAVRTAEELVYQQHIQELLKRYQGKLTYIPVVSRQHHEGALSGRIPALLSQQALQQAAGLTLNAERSFVYLCGNPAMVKDGAQALTDLGLSKHLRRQPGQFSSENYW</sequence>
<dbReference type="Pfam" id="PF00175">
    <property type="entry name" value="NAD_binding_1"/>
    <property type="match status" value="1"/>
</dbReference>
<dbReference type="InterPro" id="IPR017938">
    <property type="entry name" value="Riboflavin_synthase-like_b-brl"/>
</dbReference>
<evidence type="ECO:0000256" key="9">
    <source>
        <dbReference type="ARBA" id="ARBA00047776"/>
    </source>
</evidence>
<dbReference type="Gene3D" id="2.40.30.10">
    <property type="entry name" value="Translation factors"/>
    <property type="match status" value="1"/>
</dbReference>
<keyword evidence="6" id="KW-0274">FAD</keyword>
<evidence type="ECO:0000256" key="2">
    <source>
        <dbReference type="ARBA" id="ARBA00008312"/>
    </source>
</evidence>
<comment type="similarity">
    <text evidence="2">Belongs to the ferredoxin--NADP reductase type 1 family.</text>
</comment>
<keyword evidence="7" id="KW-0521">NADP</keyword>
<feature type="domain" description="FAD-binding FR-type" evidence="10">
    <location>
        <begin position="6"/>
        <end position="110"/>
    </location>
</feature>
<dbReference type="PROSITE" id="PS51384">
    <property type="entry name" value="FAD_FR"/>
    <property type="match status" value="1"/>
</dbReference>
<evidence type="ECO:0000256" key="5">
    <source>
        <dbReference type="ARBA" id="ARBA00022741"/>
    </source>
</evidence>
<keyword evidence="5" id="KW-0547">Nucleotide-binding</keyword>
<dbReference type="PANTHER" id="PTHR47878:SF1">
    <property type="entry name" value="FLAVODOXIN_FERREDOXIN--NADP REDUCTASE"/>
    <property type="match status" value="1"/>
</dbReference>
<reference evidence="11 12" key="1">
    <citation type="submission" date="2018-09" db="EMBL/GenBank/DDBJ databases">
        <authorList>
            <person name="Wang F."/>
        </authorList>
    </citation>
    <scope>NUCLEOTIDE SEQUENCE [LARGE SCALE GENOMIC DNA]</scope>
    <source>
        <strain evidence="11 12">PLHSC7-2</strain>
    </source>
</reference>
<reference evidence="11 12" key="2">
    <citation type="submission" date="2019-01" db="EMBL/GenBank/DDBJ databases">
        <title>Motilimonas pumilus sp. nov., isolated from the gut of sea cucumber (Apostichopus japonicus).</title>
        <authorList>
            <person name="Wang F.-Q."/>
            <person name="Ren L.-H."/>
            <person name="Lin Y.-W."/>
            <person name="Sun G.-H."/>
            <person name="Du Z.-J."/>
            <person name="Zhao J.-X."/>
            <person name="Liu X.-J."/>
            <person name="Liu L.-J."/>
        </authorList>
    </citation>
    <scope>NUCLEOTIDE SEQUENCE [LARGE SCALE GENOMIC DNA]</scope>
    <source>
        <strain evidence="11 12">PLHSC7-2</strain>
    </source>
</reference>
<dbReference type="EMBL" id="QZCH01000013">
    <property type="protein sequence ID" value="RJG47417.1"/>
    <property type="molecule type" value="Genomic_DNA"/>
</dbReference>
<dbReference type="InterPro" id="IPR033892">
    <property type="entry name" value="FNR_bac"/>
</dbReference>
<evidence type="ECO:0000313" key="12">
    <source>
        <dbReference type="Proteomes" id="UP000283255"/>
    </source>
</evidence>
<dbReference type="OrthoDB" id="9784483at2"/>
<dbReference type="GO" id="GO:0004324">
    <property type="term" value="F:ferredoxin-NADP+ reductase activity"/>
    <property type="evidence" value="ECO:0007669"/>
    <property type="project" value="UniProtKB-EC"/>
</dbReference>
<dbReference type="GO" id="GO:0000166">
    <property type="term" value="F:nucleotide binding"/>
    <property type="evidence" value="ECO:0007669"/>
    <property type="project" value="UniProtKB-KW"/>
</dbReference>
<keyword evidence="8" id="KW-0560">Oxidoreductase</keyword>
<evidence type="ECO:0000256" key="3">
    <source>
        <dbReference type="ARBA" id="ARBA00013223"/>
    </source>
</evidence>
<keyword evidence="4" id="KW-0285">Flavoprotein</keyword>
<dbReference type="EC" id="1.18.1.2" evidence="3"/>
<dbReference type="InterPro" id="IPR017927">
    <property type="entry name" value="FAD-bd_FR_type"/>
</dbReference>
<dbReference type="InterPro" id="IPR039261">
    <property type="entry name" value="FNR_nucleotide-bd"/>
</dbReference>
<evidence type="ECO:0000256" key="6">
    <source>
        <dbReference type="ARBA" id="ARBA00022827"/>
    </source>
</evidence>
<evidence type="ECO:0000256" key="7">
    <source>
        <dbReference type="ARBA" id="ARBA00022857"/>
    </source>
</evidence>
<proteinExistence type="inferred from homology"/>
<evidence type="ECO:0000256" key="4">
    <source>
        <dbReference type="ARBA" id="ARBA00022630"/>
    </source>
</evidence>
<evidence type="ECO:0000256" key="1">
    <source>
        <dbReference type="ARBA" id="ARBA00001974"/>
    </source>
</evidence>
<dbReference type="GO" id="GO:0034599">
    <property type="term" value="P:cellular response to oxidative stress"/>
    <property type="evidence" value="ECO:0007669"/>
    <property type="project" value="TreeGrafter"/>
</dbReference>
<accession>A0A418YE74</accession>
<dbReference type="Gene3D" id="3.40.50.80">
    <property type="entry name" value="Nucleotide-binding domain of ferredoxin-NADP reductase (FNR) module"/>
    <property type="match status" value="1"/>
</dbReference>
<comment type="cofactor">
    <cofactor evidence="1">
        <name>FAD</name>
        <dbReference type="ChEBI" id="CHEBI:57692"/>
    </cofactor>
</comment>
<comment type="caution">
    <text evidence="11">The sequence shown here is derived from an EMBL/GenBank/DDBJ whole genome shotgun (WGS) entry which is preliminary data.</text>
</comment>
<protein>
    <recommendedName>
        <fullName evidence="3">ferredoxin--NADP(+) reductase</fullName>
        <ecNumber evidence="3">1.18.1.2</ecNumber>
    </recommendedName>
</protein>
<dbReference type="CDD" id="cd06195">
    <property type="entry name" value="FNR1"/>
    <property type="match status" value="1"/>
</dbReference>
<gene>
    <name evidence="11" type="ORF">D1Z90_10920</name>
</gene>
<dbReference type="SUPFAM" id="SSF63380">
    <property type="entry name" value="Riboflavin synthase domain-like"/>
    <property type="match status" value="1"/>
</dbReference>
<evidence type="ECO:0000259" key="10">
    <source>
        <dbReference type="PROSITE" id="PS51384"/>
    </source>
</evidence>
<dbReference type="RefSeq" id="WP_119910797.1">
    <property type="nucleotide sequence ID" value="NZ_QZCH01000013.1"/>
</dbReference>
<dbReference type="InterPro" id="IPR001433">
    <property type="entry name" value="OxRdtase_FAD/NAD-bd"/>
</dbReference>
<dbReference type="SUPFAM" id="SSF52343">
    <property type="entry name" value="Ferredoxin reductase-like, C-terminal NADP-linked domain"/>
    <property type="match status" value="1"/>
</dbReference>
<name>A0A418YE74_9GAMM</name>
<evidence type="ECO:0000313" key="11">
    <source>
        <dbReference type="EMBL" id="RJG47417.1"/>
    </source>
</evidence>
<dbReference type="AlphaFoldDB" id="A0A418YE74"/>
<dbReference type="GO" id="GO:0042167">
    <property type="term" value="P:heme catabolic process"/>
    <property type="evidence" value="ECO:0007669"/>
    <property type="project" value="TreeGrafter"/>
</dbReference>
<dbReference type="InterPro" id="IPR051930">
    <property type="entry name" value="FNR_type-1"/>
</dbReference>
<keyword evidence="12" id="KW-1185">Reference proteome</keyword>
<dbReference type="PANTHER" id="PTHR47878">
    <property type="entry name" value="OXIDOREDUCTASE FAD/NAD(P)-BINDING DOMAIN PROTEIN"/>
    <property type="match status" value="1"/>
</dbReference>
<organism evidence="11 12">
    <name type="scientific">Motilimonas pumila</name>
    <dbReference type="NCBI Taxonomy" id="2303987"/>
    <lineage>
        <taxon>Bacteria</taxon>
        <taxon>Pseudomonadati</taxon>
        <taxon>Pseudomonadota</taxon>
        <taxon>Gammaproteobacteria</taxon>
        <taxon>Alteromonadales</taxon>
        <taxon>Alteromonadales genera incertae sedis</taxon>
        <taxon>Motilimonas</taxon>
    </lineage>
</organism>